<proteinExistence type="predicted"/>
<feature type="transmembrane region" description="Helical" evidence="1">
    <location>
        <begin position="9"/>
        <end position="29"/>
    </location>
</feature>
<protein>
    <submittedName>
        <fullName evidence="2">Right-handed parallel beta-helix repeat-containing protein</fullName>
    </submittedName>
</protein>
<keyword evidence="1" id="KW-1133">Transmembrane helix</keyword>
<accession>A0ABR9BNR1</accession>
<organism evidence="2 3">
    <name type="scientific">Photobacterium arenosum</name>
    <dbReference type="NCBI Taxonomy" id="2774143"/>
    <lineage>
        <taxon>Bacteria</taxon>
        <taxon>Pseudomonadati</taxon>
        <taxon>Pseudomonadota</taxon>
        <taxon>Gammaproteobacteria</taxon>
        <taxon>Vibrionales</taxon>
        <taxon>Vibrionaceae</taxon>
        <taxon>Photobacterium</taxon>
    </lineage>
</organism>
<keyword evidence="3" id="KW-1185">Reference proteome</keyword>
<dbReference type="SUPFAM" id="SSF51126">
    <property type="entry name" value="Pectin lyase-like"/>
    <property type="match status" value="1"/>
</dbReference>
<dbReference type="RefSeq" id="WP_192016856.1">
    <property type="nucleotide sequence ID" value="NZ_JACYTP010000011.1"/>
</dbReference>
<keyword evidence="1" id="KW-0812">Transmembrane</keyword>
<sequence length="512" mass="56176">MISKGIKTYLATIGVLAHVILLVAGVYLVKHWSEQSQTLPAALRQSVSHIEQEFPSLAPVNQAVASVASNLASPSYFWREFDTKYWPSVGPDWSSSGPEPEPIKPASLGTLWVSDEQSFEKALEDVLPGQDIVVKKGTYFFSSKRLNISQITPSASRPVVLRAEEPGTVLLQLDGLEGIVINQPYWTVSGLTFKGVCPTPSDCDHALHIVGDADHSLVQNNVFIDFNAAIKVNRMANKFPDNGIIRRNHFYNTQPRDTSRSVTPINLDHGNAWSIDRNIIRDFIKSGGNQVSYGAFMKGGNEQGIIENNLVICNSTSRKYDGYQIGLSLGGGGMEQENRRGQLTFEGDSHTVRNNIVLHCNDVGLYINKSSNSLVNNNILYHTSGIDVRFAQSSAELINNIVSGKIRERDQGKASASHNLILSPDYLTEKQKLDDWFTSPAIGNFSPKDDAIKAKLTRSATEYPVTAKGDSISDFCGNPINVQDTFAGAFKDSQNCFRTTPDASGHDASKHE</sequence>
<name>A0ABR9BNR1_9GAMM</name>
<evidence type="ECO:0000313" key="2">
    <source>
        <dbReference type="EMBL" id="MBD8514199.1"/>
    </source>
</evidence>
<keyword evidence="1" id="KW-0472">Membrane</keyword>
<dbReference type="InterPro" id="IPR039513">
    <property type="entry name" value="PL-6"/>
</dbReference>
<dbReference type="Pfam" id="PF14592">
    <property type="entry name" value="Chondroitinas_B"/>
    <property type="match status" value="1"/>
</dbReference>
<dbReference type="Proteomes" id="UP000649768">
    <property type="component" value="Unassembled WGS sequence"/>
</dbReference>
<comment type="caution">
    <text evidence="2">The sequence shown here is derived from an EMBL/GenBank/DDBJ whole genome shotgun (WGS) entry which is preliminary data.</text>
</comment>
<gene>
    <name evidence="2" type="ORF">IFO68_16070</name>
</gene>
<evidence type="ECO:0000313" key="3">
    <source>
        <dbReference type="Proteomes" id="UP000649768"/>
    </source>
</evidence>
<dbReference type="EMBL" id="JACYTP010000011">
    <property type="protein sequence ID" value="MBD8514199.1"/>
    <property type="molecule type" value="Genomic_DNA"/>
</dbReference>
<dbReference type="Gene3D" id="2.160.20.10">
    <property type="entry name" value="Single-stranded right-handed beta-helix, Pectin lyase-like"/>
    <property type="match status" value="1"/>
</dbReference>
<evidence type="ECO:0000256" key="1">
    <source>
        <dbReference type="SAM" id="Phobius"/>
    </source>
</evidence>
<dbReference type="InterPro" id="IPR012334">
    <property type="entry name" value="Pectin_lyas_fold"/>
</dbReference>
<dbReference type="InterPro" id="IPR011050">
    <property type="entry name" value="Pectin_lyase_fold/virulence"/>
</dbReference>
<reference evidence="2 3" key="1">
    <citation type="submission" date="2020-09" db="EMBL/GenBank/DDBJ databases">
        <title>Photobacterium sp. CAU 1568 isolated from sand of Sido Beach.</title>
        <authorList>
            <person name="Kim W."/>
        </authorList>
    </citation>
    <scope>NUCLEOTIDE SEQUENCE [LARGE SCALE GENOMIC DNA]</scope>
    <source>
        <strain evidence="2 3">CAU 1568</strain>
    </source>
</reference>